<protein>
    <recommendedName>
        <fullName evidence="3">ARID domain-containing protein</fullName>
    </recommendedName>
</protein>
<dbReference type="PANTHER" id="PTHR46694">
    <property type="entry name" value="AT-RICH INTERACTIVE DOMAIN-CONTAINING PROTEIN 4"/>
    <property type="match status" value="1"/>
</dbReference>
<dbReference type="SMART" id="SM00501">
    <property type="entry name" value="BRIGHT"/>
    <property type="match status" value="1"/>
</dbReference>
<dbReference type="InterPro" id="IPR042293">
    <property type="entry name" value="ARID4"/>
</dbReference>
<accession>A0A8J5G0X1</accession>
<proteinExistence type="predicted"/>
<dbReference type="PROSITE" id="PS51011">
    <property type="entry name" value="ARID"/>
    <property type="match status" value="1"/>
</dbReference>
<feature type="domain" description="ARID" evidence="3">
    <location>
        <begin position="646"/>
        <end position="750"/>
    </location>
</feature>
<dbReference type="InterPro" id="IPR036431">
    <property type="entry name" value="ARID_dom_sf"/>
</dbReference>
<dbReference type="AlphaFoldDB" id="A0A8J5G0X1"/>
<dbReference type="InterPro" id="IPR001606">
    <property type="entry name" value="ARID_dom"/>
</dbReference>
<dbReference type="InterPro" id="IPR013083">
    <property type="entry name" value="Znf_RING/FYVE/PHD"/>
</dbReference>
<dbReference type="Gene3D" id="1.10.150.60">
    <property type="entry name" value="ARID DNA-binding domain"/>
    <property type="match status" value="1"/>
</dbReference>
<dbReference type="EMBL" id="JACMSC010000012">
    <property type="protein sequence ID" value="KAG6497491.1"/>
    <property type="molecule type" value="Genomic_DNA"/>
</dbReference>
<keyword evidence="2" id="KW-0862">Zinc</keyword>
<dbReference type="SUPFAM" id="SSF57903">
    <property type="entry name" value="FYVE/PHD zinc finger"/>
    <property type="match status" value="1"/>
</dbReference>
<name>A0A8J5G0X1_ZINOF</name>
<dbReference type="Proteomes" id="UP000734854">
    <property type="component" value="Unassembled WGS sequence"/>
</dbReference>
<evidence type="ECO:0000259" key="3">
    <source>
        <dbReference type="PROSITE" id="PS51011"/>
    </source>
</evidence>
<evidence type="ECO:0000313" key="4">
    <source>
        <dbReference type="EMBL" id="KAG6497491.1"/>
    </source>
</evidence>
<comment type="caution">
    <text evidence="4">The sequence shown here is derived from an EMBL/GenBank/DDBJ whole genome shotgun (WGS) entry which is preliminary data.</text>
</comment>
<dbReference type="Pfam" id="PF01388">
    <property type="entry name" value="ARID"/>
    <property type="match status" value="1"/>
</dbReference>
<organism evidence="4 5">
    <name type="scientific">Zingiber officinale</name>
    <name type="common">Ginger</name>
    <name type="synonym">Amomum zingiber</name>
    <dbReference type="NCBI Taxonomy" id="94328"/>
    <lineage>
        <taxon>Eukaryota</taxon>
        <taxon>Viridiplantae</taxon>
        <taxon>Streptophyta</taxon>
        <taxon>Embryophyta</taxon>
        <taxon>Tracheophyta</taxon>
        <taxon>Spermatophyta</taxon>
        <taxon>Magnoliopsida</taxon>
        <taxon>Liliopsida</taxon>
        <taxon>Zingiberales</taxon>
        <taxon>Zingiberaceae</taxon>
        <taxon>Zingiber</taxon>
    </lineage>
</organism>
<reference evidence="4 5" key="1">
    <citation type="submission" date="2020-08" db="EMBL/GenBank/DDBJ databases">
        <title>Plant Genome Project.</title>
        <authorList>
            <person name="Zhang R.-G."/>
        </authorList>
    </citation>
    <scope>NUCLEOTIDE SEQUENCE [LARGE SCALE GENOMIC DNA]</scope>
    <source>
        <tissue evidence="4">Rhizome</tissue>
    </source>
</reference>
<sequence>MYQSRGSSKQSCRLIAVLCGKFADRQEVKCQRLYPFPELLSSGRIEVHTLFNPTPDSFRDAQKSLEPNILFFQGQQLENEEEIGHLVWADLDVSEPEMFASLIAPPPTIEPFVRFLPGLNTASVFTFKVYLEVPNGEKIAQTLHSKGIPYVMYWKNEFSSYAASHFHQSLLSVVQSSCCHAWDAFQLAHASFRLYCESNNFVLHANDQHCNNKFEPHLLGDAPKINAIIPESVPEDGNDISLDTLPVTKIYDDDVDVRFLISGAPCTSECLLNSFEDGLNALLNIEIRGSKLHNRISAAPPPLQAGSLSRGVVTMRCDLVTSSSAHISLLVSGSAQTCFDDQLLENHIKSELIEKNQLVHSLPDFHKSKLSPTEPMTSMSVACGASVFEVWMKIPSWAAQVNYFLMHAGRGEWQPGLILITLAVNLYFAGNLCLLSEKDAIQVLKQLASDVSHRSLVTLGIASIQGVAVASFEKEDADRLLFFWRQQRKECHIFECFLPLPALSSSARKQRSRPSETEQDGSDACNRIVETDGSVFLKHDGDALKQVGSCEGIPSTYKRFKIATMKPIPHSHQHQMLPFSGVDKDMNDGSQAKVNLQNVLSIKHNTIRTPLVHRKSVSNSFRKQQNIPLNPLPLKKHGCNRSPIQDCSEEEFLEDVMQFLLHRGHSRLVPQGGLSEFPDVVLNAKRLDLFNLYKEVVSRGGFYVGNGINWKGQVFSKMRNYTISNKMTGAGNTLKRHYETYLLEYELAHDDVDGECCLLCHSSTPGDWVNCGLCGEWAHFGCDRRLGLATFKDYAKTDGLEYICPNCSLTNTKKKSQKLVNGGSSTAVLSEHT</sequence>
<dbReference type="GO" id="GO:0008270">
    <property type="term" value="F:zinc ion binding"/>
    <property type="evidence" value="ECO:0007669"/>
    <property type="project" value="UniProtKB-KW"/>
</dbReference>
<dbReference type="CDD" id="cd16100">
    <property type="entry name" value="ARID"/>
    <property type="match status" value="1"/>
</dbReference>
<dbReference type="InterPro" id="IPR011011">
    <property type="entry name" value="Znf_FYVE_PHD"/>
</dbReference>
<dbReference type="GO" id="GO:0003677">
    <property type="term" value="F:DNA binding"/>
    <property type="evidence" value="ECO:0007669"/>
    <property type="project" value="InterPro"/>
</dbReference>
<dbReference type="Gene3D" id="3.30.40.10">
    <property type="entry name" value="Zinc/RING finger domain, C3HC4 (zinc finger)"/>
    <property type="match status" value="1"/>
</dbReference>
<evidence type="ECO:0000313" key="5">
    <source>
        <dbReference type="Proteomes" id="UP000734854"/>
    </source>
</evidence>
<evidence type="ECO:0000256" key="2">
    <source>
        <dbReference type="ARBA" id="ARBA00022833"/>
    </source>
</evidence>
<dbReference type="PANTHER" id="PTHR46694:SF1">
    <property type="entry name" value="AT-RICH INTERACTIVE DOMAIN-CONTAINING PROTEIN 4"/>
    <property type="match status" value="1"/>
</dbReference>
<keyword evidence="5" id="KW-1185">Reference proteome</keyword>
<dbReference type="SMART" id="SM01014">
    <property type="entry name" value="ARID"/>
    <property type="match status" value="1"/>
</dbReference>
<keyword evidence="1" id="KW-0863">Zinc-finger</keyword>
<keyword evidence="1" id="KW-0479">Metal-binding</keyword>
<dbReference type="SUPFAM" id="SSF46774">
    <property type="entry name" value="ARID-like"/>
    <property type="match status" value="1"/>
</dbReference>
<dbReference type="CDD" id="cd15615">
    <property type="entry name" value="PHD_ARID4_like"/>
    <property type="match status" value="1"/>
</dbReference>
<evidence type="ECO:0000256" key="1">
    <source>
        <dbReference type="ARBA" id="ARBA00022771"/>
    </source>
</evidence>
<gene>
    <name evidence="4" type="ORF">ZIOFF_045392</name>
</gene>